<evidence type="ECO:0000259" key="2">
    <source>
        <dbReference type="Pfam" id="PF26156"/>
    </source>
</evidence>
<organism evidence="3 4">
    <name type="scientific">Culter alburnus</name>
    <name type="common">Topmouth culter</name>
    <dbReference type="NCBI Taxonomy" id="194366"/>
    <lineage>
        <taxon>Eukaryota</taxon>
        <taxon>Metazoa</taxon>
        <taxon>Chordata</taxon>
        <taxon>Craniata</taxon>
        <taxon>Vertebrata</taxon>
        <taxon>Euteleostomi</taxon>
        <taxon>Actinopterygii</taxon>
        <taxon>Neopterygii</taxon>
        <taxon>Teleostei</taxon>
        <taxon>Ostariophysi</taxon>
        <taxon>Cypriniformes</taxon>
        <taxon>Xenocyprididae</taxon>
        <taxon>Xenocypridinae</taxon>
        <taxon>Culter</taxon>
    </lineage>
</organism>
<evidence type="ECO:0000313" key="3">
    <source>
        <dbReference type="EMBL" id="KAK9969168.1"/>
    </source>
</evidence>
<evidence type="ECO:0000313" key="4">
    <source>
        <dbReference type="Proteomes" id="UP001479290"/>
    </source>
</evidence>
<name>A0AAW2A7Y1_CULAL</name>
<dbReference type="AlphaFoldDB" id="A0AAW2A7Y1"/>
<reference evidence="3 4" key="1">
    <citation type="submission" date="2024-05" db="EMBL/GenBank/DDBJ databases">
        <title>A high-quality chromosomal-level genome assembly of Topmouth culter (Culter alburnus).</title>
        <authorList>
            <person name="Zhao H."/>
        </authorList>
    </citation>
    <scope>NUCLEOTIDE SEQUENCE [LARGE SCALE GENOMIC DNA]</scope>
    <source>
        <strain evidence="3">CATC2023</strain>
        <tissue evidence="3">Muscle</tissue>
    </source>
</reference>
<gene>
    <name evidence="3" type="ORF">ABG768_027365</name>
</gene>
<feature type="region of interest" description="Disordered" evidence="1">
    <location>
        <begin position="137"/>
        <end position="157"/>
    </location>
</feature>
<comment type="caution">
    <text evidence="3">The sequence shown here is derived from an EMBL/GenBank/DDBJ whole genome shotgun (WGS) entry which is preliminary data.</text>
</comment>
<dbReference type="InterPro" id="IPR031273">
    <property type="entry name" value="PARP4"/>
</dbReference>
<dbReference type="GO" id="GO:0003950">
    <property type="term" value="F:NAD+ poly-ADP-ribosyltransferase activity"/>
    <property type="evidence" value="ECO:0007669"/>
    <property type="project" value="InterPro"/>
</dbReference>
<dbReference type="PANTHER" id="PTHR46530">
    <property type="entry name" value="PROTEIN MONO-ADP-RIBOSYLTRANSFERASE PARP4"/>
    <property type="match status" value="1"/>
</dbReference>
<evidence type="ECO:0000256" key="1">
    <source>
        <dbReference type="SAM" id="MobiDB-lite"/>
    </source>
</evidence>
<sequence length="500" mass="54865">MSTSNLLDFDCITRSVGSCYEEEYDDLEAAPAAPTVHETVSSSLSYGFPYIKTCLIPICSRADLYENLALEDNLALEEMMTENLDYMPVSNMQFSQCMASAPQLPPSPGIMTGAPVSASHHELLQDSSIYVSMESLSITHRPPPPPPPPGALMPSPCSKRERLSCKIRQPSLLADRSLATGFASKPDTPVFSLREKAFCGPPHLMSKPLCITPPPPPPSSPPPPPPPSLAAKISAPISMRYMEKSLAPPLHAASISFGQPKACKLAAVGYGSAPVIPQNTTEPLGYSGFSAFSFGASQQQQKPFAFSAPDTTGFPLKKRKKSLFLGKQISKPGTVAWNELFELQHEDGYWECTERLSSFLNLDVDFFANVFLKEKGIRSFGVKAHADILRLVATLLVLQLIRVKKLAVGQLLESLFRLKESQEPRPMHWEAVKRAVDWACRTDRQYPCVCSRLEIGWDWESSTRQLLGCDSPNPYSPLKAVLERRVGVSAGLWSNGIHVT</sequence>
<accession>A0AAW2A7Y1</accession>
<dbReference type="EMBL" id="JAWDJR010000009">
    <property type="protein sequence ID" value="KAK9969168.1"/>
    <property type="molecule type" value="Genomic_DNA"/>
</dbReference>
<feature type="domain" description="PARP4 MVP-ID C-terminal" evidence="2">
    <location>
        <begin position="339"/>
        <end position="483"/>
    </location>
</feature>
<dbReference type="SUPFAM" id="SSF101447">
    <property type="entry name" value="Formin homology 2 domain (FH2 domain)"/>
    <property type="match status" value="1"/>
</dbReference>
<keyword evidence="4" id="KW-1185">Reference proteome</keyword>
<dbReference type="PANTHER" id="PTHR46530:SF1">
    <property type="entry name" value="PROTEIN MONO-ADP-RIBOSYLTRANSFERASE PARP4"/>
    <property type="match status" value="1"/>
</dbReference>
<dbReference type="GO" id="GO:0005737">
    <property type="term" value="C:cytoplasm"/>
    <property type="evidence" value="ECO:0007669"/>
    <property type="project" value="TreeGrafter"/>
</dbReference>
<dbReference type="Proteomes" id="UP001479290">
    <property type="component" value="Unassembled WGS sequence"/>
</dbReference>
<dbReference type="InterPro" id="IPR058904">
    <property type="entry name" value="PARP4_MVP-ID"/>
</dbReference>
<protein>
    <recommendedName>
        <fullName evidence="2">PARP4 MVP-ID C-terminal domain-containing protein</fullName>
    </recommendedName>
</protein>
<dbReference type="Pfam" id="PF26156">
    <property type="entry name" value="PARP4_MVP-ID"/>
    <property type="match status" value="1"/>
</dbReference>
<feature type="compositionally biased region" description="Pro residues" evidence="1">
    <location>
        <begin position="141"/>
        <end position="151"/>
    </location>
</feature>
<proteinExistence type="predicted"/>